<protein>
    <submittedName>
        <fullName evidence="1">Uncharacterized protein</fullName>
    </submittedName>
</protein>
<sequence>MEMQISFSNMTWHLHTVSKLPVPGLRSMVSWDPVLNWPACAPFPLARFGQPRTSPHGSARCVLHFHRPAFAPLRGTPPGGAALKHHVSCCRTMNETPNRQCKEEKTEMRYKNKK</sequence>
<gene>
    <name evidence="1" type="ORF">GOODEAATRI_023478</name>
</gene>
<name>A0ABV0PR28_9TELE</name>
<comment type="caution">
    <text evidence="1">The sequence shown here is derived from an EMBL/GenBank/DDBJ whole genome shotgun (WGS) entry which is preliminary data.</text>
</comment>
<keyword evidence="2" id="KW-1185">Reference proteome</keyword>
<dbReference type="Proteomes" id="UP001476798">
    <property type="component" value="Unassembled WGS sequence"/>
</dbReference>
<proteinExistence type="predicted"/>
<accession>A0ABV0PR28</accession>
<evidence type="ECO:0000313" key="2">
    <source>
        <dbReference type="Proteomes" id="UP001476798"/>
    </source>
</evidence>
<reference evidence="1 2" key="1">
    <citation type="submission" date="2021-06" db="EMBL/GenBank/DDBJ databases">
        <authorList>
            <person name="Palmer J.M."/>
        </authorList>
    </citation>
    <scope>NUCLEOTIDE SEQUENCE [LARGE SCALE GENOMIC DNA]</scope>
    <source>
        <strain evidence="1 2">GA_2019</strain>
        <tissue evidence="1">Muscle</tissue>
    </source>
</reference>
<organism evidence="1 2">
    <name type="scientific">Goodea atripinnis</name>
    <dbReference type="NCBI Taxonomy" id="208336"/>
    <lineage>
        <taxon>Eukaryota</taxon>
        <taxon>Metazoa</taxon>
        <taxon>Chordata</taxon>
        <taxon>Craniata</taxon>
        <taxon>Vertebrata</taxon>
        <taxon>Euteleostomi</taxon>
        <taxon>Actinopterygii</taxon>
        <taxon>Neopterygii</taxon>
        <taxon>Teleostei</taxon>
        <taxon>Neoteleostei</taxon>
        <taxon>Acanthomorphata</taxon>
        <taxon>Ovalentaria</taxon>
        <taxon>Atherinomorphae</taxon>
        <taxon>Cyprinodontiformes</taxon>
        <taxon>Goodeidae</taxon>
        <taxon>Goodea</taxon>
    </lineage>
</organism>
<dbReference type="EMBL" id="JAHRIO010082489">
    <property type="protein sequence ID" value="MEQ2185950.1"/>
    <property type="molecule type" value="Genomic_DNA"/>
</dbReference>
<evidence type="ECO:0000313" key="1">
    <source>
        <dbReference type="EMBL" id="MEQ2185950.1"/>
    </source>
</evidence>